<dbReference type="AlphaFoldDB" id="A0A3M7QGD8"/>
<reference evidence="1 2" key="1">
    <citation type="journal article" date="2018" name="Sci. Rep.">
        <title>Genomic signatures of local adaptation to the degree of environmental predictability in rotifers.</title>
        <authorList>
            <person name="Franch-Gras L."/>
            <person name="Hahn C."/>
            <person name="Garcia-Roger E.M."/>
            <person name="Carmona M.J."/>
            <person name="Serra M."/>
            <person name="Gomez A."/>
        </authorList>
    </citation>
    <scope>NUCLEOTIDE SEQUENCE [LARGE SCALE GENOMIC DNA]</scope>
    <source>
        <strain evidence="1">HYR1</strain>
    </source>
</reference>
<comment type="caution">
    <text evidence="1">The sequence shown here is derived from an EMBL/GenBank/DDBJ whole genome shotgun (WGS) entry which is preliminary data.</text>
</comment>
<proteinExistence type="predicted"/>
<gene>
    <name evidence="1" type="ORF">BpHYR1_036328</name>
</gene>
<accession>A0A3M7QGD8</accession>
<evidence type="ECO:0000313" key="1">
    <source>
        <dbReference type="EMBL" id="RNA10349.1"/>
    </source>
</evidence>
<organism evidence="1 2">
    <name type="scientific">Brachionus plicatilis</name>
    <name type="common">Marine rotifer</name>
    <name type="synonym">Brachionus muelleri</name>
    <dbReference type="NCBI Taxonomy" id="10195"/>
    <lineage>
        <taxon>Eukaryota</taxon>
        <taxon>Metazoa</taxon>
        <taxon>Spiralia</taxon>
        <taxon>Gnathifera</taxon>
        <taxon>Rotifera</taxon>
        <taxon>Eurotatoria</taxon>
        <taxon>Monogononta</taxon>
        <taxon>Pseudotrocha</taxon>
        <taxon>Ploima</taxon>
        <taxon>Brachionidae</taxon>
        <taxon>Brachionus</taxon>
    </lineage>
</organism>
<dbReference type="Proteomes" id="UP000276133">
    <property type="component" value="Unassembled WGS sequence"/>
</dbReference>
<protein>
    <submittedName>
        <fullName evidence="1">Uncharacterized protein</fullName>
    </submittedName>
</protein>
<keyword evidence="2" id="KW-1185">Reference proteome</keyword>
<sequence>MIRYYCAIIAGLSKTAYIAKNTLLLHVIIAEIHFTVSGSLFGRALARHFMFNEFIESKWMTRFFSEINPELDPALLNAELNLKSIILLRTQGSSCVSKKRIRDINLIKIQNVNENVRKQLFMIIR</sequence>
<name>A0A3M7QGD8_BRAPC</name>
<evidence type="ECO:0000313" key="2">
    <source>
        <dbReference type="Proteomes" id="UP000276133"/>
    </source>
</evidence>
<dbReference type="EMBL" id="REGN01006230">
    <property type="protein sequence ID" value="RNA10349.1"/>
    <property type="molecule type" value="Genomic_DNA"/>
</dbReference>